<dbReference type="InterPro" id="IPR015943">
    <property type="entry name" value="WD40/YVTN_repeat-like_dom_sf"/>
</dbReference>
<protein>
    <submittedName>
        <fullName evidence="2">Gluconolactonase</fullName>
    </submittedName>
</protein>
<dbReference type="Gene3D" id="2.130.10.10">
    <property type="entry name" value="YVTN repeat-like/Quinoprotein amine dehydrogenase"/>
    <property type="match status" value="1"/>
</dbReference>
<feature type="chain" id="PRO_5038589784" evidence="1">
    <location>
        <begin position="26"/>
        <end position="334"/>
    </location>
</feature>
<dbReference type="PANTHER" id="PTHR31460">
    <property type="match status" value="1"/>
</dbReference>
<dbReference type="EMBL" id="UGRY01000002">
    <property type="protein sequence ID" value="SUA81060.1"/>
    <property type="molecule type" value="Genomic_DNA"/>
</dbReference>
<keyword evidence="1" id="KW-0732">Signal</keyword>
<organism evidence="2 3">
    <name type="scientific">Nocardia otitidiscaviarum</name>
    <dbReference type="NCBI Taxonomy" id="1823"/>
    <lineage>
        <taxon>Bacteria</taxon>
        <taxon>Bacillati</taxon>
        <taxon>Actinomycetota</taxon>
        <taxon>Actinomycetes</taxon>
        <taxon>Mycobacteriales</taxon>
        <taxon>Nocardiaceae</taxon>
        <taxon>Nocardia</taxon>
    </lineage>
</organism>
<accession>A0A378YX26</accession>
<dbReference type="SUPFAM" id="SSF101898">
    <property type="entry name" value="NHL repeat"/>
    <property type="match status" value="1"/>
</dbReference>
<evidence type="ECO:0000313" key="2">
    <source>
        <dbReference type="EMBL" id="SUA81060.1"/>
    </source>
</evidence>
<dbReference type="STRING" id="1406858.GCA_000710895_06658"/>
<feature type="signal peptide" evidence="1">
    <location>
        <begin position="1"/>
        <end position="25"/>
    </location>
</feature>
<dbReference type="Proteomes" id="UP000255467">
    <property type="component" value="Unassembled WGS sequence"/>
</dbReference>
<evidence type="ECO:0000256" key="1">
    <source>
        <dbReference type="SAM" id="SignalP"/>
    </source>
</evidence>
<reference evidence="2 3" key="1">
    <citation type="submission" date="2018-06" db="EMBL/GenBank/DDBJ databases">
        <authorList>
            <consortium name="Pathogen Informatics"/>
            <person name="Doyle S."/>
        </authorList>
    </citation>
    <scope>NUCLEOTIDE SEQUENCE [LARGE SCALE GENOMIC DNA]</scope>
    <source>
        <strain evidence="2 3">NCTC1934</strain>
    </source>
</reference>
<sequence length="334" mass="35168">MLTAPRRMPTFIATLAAALVLTACGQSDEPAASSNDPETRVATAYALPDDRAYPEGIALDARTGDTYVGSYTNGAVYRAAAGATAAEVFLPAGTDGRATANGMKVDDRGRLWVTDSTAGVAVYDIATRALVARFDVPGDAPRFVNDLDFAPDGTAYLTDSIRSVVYRVTPEQVVAGGNAELAPVFDLAPHLEPLPEDAFGINGIVVDPTGRYLLIVDMTGGDLYRIATAPDAAEPVRKVVLNGGDVAHGDGLDLVDHTLRVAHNTTNTLSRWTMSDDYATATLAEQFTDESLAIPTTLVRVGDRTLVVASQFDKGGPMAPGTPTTPFRIVAVRI</sequence>
<dbReference type="InterPro" id="IPR053224">
    <property type="entry name" value="Sensory_adhesion_molecule"/>
</dbReference>
<dbReference type="PROSITE" id="PS51257">
    <property type="entry name" value="PROKAR_LIPOPROTEIN"/>
    <property type="match status" value="1"/>
</dbReference>
<gene>
    <name evidence="2" type="ORF">NCTC1934_04586</name>
</gene>
<dbReference type="AlphaFoldDB" id="A0A378YX26"/>
<dbReference type="RefSeq" id="WP_051037394.1">
    <property type="nucleotide sequence ID" value="NZ_UGRY01000002.1"/>
</dbReference>
<proteinExistence type="predicted"/>
<dbReference type="PANTHER" id="PTHR31460:SF3">
    <property type="entry name" value="MESOCENTIN"/>
    <property type="match status" value="1"/>
</dbReference>
<keyword evidence="3" id="KW-1185">Reference proteome</keyword>
<evidence type="ECO:0000313" key="3">
    <source>
        <dbReference type="Proteomes" id="UP000255467"/>
    </source>
</evidence>
<name>A0A378YX26_9NOCA</name>